<gene>
    <name evidence="2" type="ORF">SPTER_33620</name>
</gene>
<dbReference type="AlphaFoldDB" id="A0A517DX61"/>
<dbReference type="Gene3D" id="3.30.160.170">
    <property type="entry name" value="FlaG-like"/>
    <property type="match status" value="1"/>
</dbReference>
<feature type="region of interest" description="Disordered" evidence="1">
    <location>
        <begin position="1"/>
        <end position="46"/>
    </location>
</feature>
<name>A0A517DX61_9FIRM</name>
<accession>A0A517DX61</accession>
<dbReference type="EMBL" id="CP036259">
    <property type="protein sequence ID" value="QDR81942.1"/>
    <property type="molecule type" value="Genomic_DNA"/>
</dbReference>
<protein>
    <submittedName>
        <fullName evidence="2">FlaG protein</fullName>
    </submittedName>
</protein>
<dbReference type="InterPro" id="IPR035924">
    <property type="entry name" value="FlaG-like_sf"/>
</dbReference>
<keyword evidence="3" id="KW-1185">Reference proteome</keyword>
<feature type="compositionally biased region" description="Basic and acidic residues" evidence="1">
    <location>
        <begin position="36"/>
        <end position="46"/>
    </location>
</feature>
<dbReference type="PANTHER" id="PTHR37166">
    <property type="entry name" value="PROTEIN FLAG"/>
    <property type="match status" value="1"/>
</dbReference>
<dbReference type="Pfam" id="PF03646">
    <property type="entry name" value="FlaG"/>
    <property type="match status" value="1"/>
</dbReference>
<dbReference type="InterPro" id="IPR005186">
    <property type="entry name" value="FlaG"/>
</dbReference>
<dbReference type="SUPFAM" id="SSF160214">
    <property type="entry name" value="FlaG-like"/>
    <property type="match status" value="1"/>
</dbReference>
<sequence>MNSLKPAEAANNFNSKAYNPQLEGKVSGTVEQDLLPGKETEAEGDRKKLEEMSAEMTKFMQLANSDLQFELHEGTQQLIVQVVDIKTNTVLKEFPPHEFLDTIAKIREFVGFLLDKKA</sequence>
<dbReference type="PANTHER" id="PTHR37166:SF1">
    <property type="entry name" value="PROTEIN FLAG"/>
    <property type="match status" value="1"/>
</dbReference>
<dbReference type="RefSeq" id="WP_144351372.1">
    <property type="nucleotide sequence ID" value="NZ_CP036259.1"/>
</dbReference>
<proteinExistence type="predicted"/>
<evidence type="ECO:0000313" key="3">
    <source>
        <dbReference type="Proteomes" id="UP000320776"/>
    </source>
</evidence>
<evidence type="ECO:0000313" key="2">
    <source>
        <dbReference type="EMBL" id="QDR81942.1"/>
    </source>
</evidence>
<dbReference type="OrthoDB" id="9799867at2"/>
<reference evidence="2 3" key="1">
    <citation type="submission" date="2019-02" db="EMBL/GenBank/DDBJ databases">
        <title>Closed genome of Sporomusa termitida DSM 4440.</title>
        <authorList>
            <person name="Poehlein A."/>
            <person name="Daniel R."/>
        </authorList>
    </citation>
    <scope>NUCLEOTIDE SEQUENCE [LARGE SCALE GENOMIC DNA]</scope>
    <source>
        <strain evidence="2 3">DSM 4440</strain>
    </source>
</reference>
<evidence type="ECO:0000256" key="1">
    <source>
        <dbReference type="SAM" id="MobiDB-lite"/>
    </source>
</evidence>
<organism evidence="2 3">
    <name type="scientific">Sporomusa termitida</name>
    <dbReference type="NCBI Taxonomy" id="2377"/>
    <lineage>
        <taxon>Bacteria</taxon>
        <taxon>Bacillati</taxon>
        <taxon>Bacillota</taxon>
        <taxon>Negativicutes</taxon>
        <taxon>Selenomonadales</taxon>
        <taxon>Sporomusaceae</taxon>
        <taxon>Sporomusa</taxon>
    </lineage>
</organism>
<dbReference type="Proteomes" id="UP000320776">
    <property type="component" value="Chromosome"/>
</dbReference>
<dbReference type="KEGG" id="sted:SPTER_33620"/>